<dbReference type="Proteomes" id="UP001367771">
    <property type="component" value="Unassembled WGS sequence"/>
</dbReference>
<keyword evidence="1" id="KW-0732">Signal</keyword>
<dbReference type="InterPro" id="IPR021255">
    <property type="entry name" value="DUF2807"/>
</dbReference>
<feature type="signal peptide" evidence="1">
    <location>
        <begin position="1"/>
        <end position="17"/>
    </location>
</feature>
<reference evidence="3 4" key="1">
    <citation type="journal article" date="2013" name="Int. J. Syst. Evol. Microbiol.">
        <title>Sphingomonas kyungheensis sp. nov., a bacterium with ginsenoside-converting activity isolated from soil of a ginseng field.</title>
        <authorList>
            <person name="Son H.M."/>
            <person name="Yang J.E."/>
            <person name="Park Y."/>
            <person name="Han C.K."/>
            <person name="Kim S.G."/>
            <person name="Kook M."/>
            <person name="Yi T.H."/>
        </authorList>
    </citation>
    <scope>NUCLEOTIDE SEQUENCE [LARGE SCALE GENOMIC DNA]</scope>
    <source>
        <strain evidence="3 4">LMG 26582</strain>
    </source>
</reference>
<gene>
    <name evidence="3" type="ORF">V8201_11605</name>
</gene>
<accession>A0ABU8H3Z7</accession>
<organism evidence="3 4">
    <name type="scientific">Sphingomonas kyungheensis</name>
    <dbReference type="NCBI Taxonomy" id="1069987"/>
    <lineage>
        <taxon>Bacteria</taxon>
        <taxon>Pseudomonadati</taxon>
        <taxon>Pseudomonadota</taxon>
        <taxon>Alphaproteobacteria</taxon>
        <taxon>Sphingomonadales</taxon>
        <taxon>Sphingomonadaceae</taxon>
        <taxon>Sphingomonas</taxon>
    </lineage>
</organism>
<comment type="caution">
    <text evidence="3">The sequence shown here is derived from an EMBL/GenBank/DDBJ whole genome shotgun (WGS) entry which is preliminary data.</text>
</comment>
<sequence length="230" mass="22966">MIRLLAALALLPTAAAAEQRDVALGSFERVRINGSFAVTIATGAPAATVEGDRAAIGAVDLHADGTTLTIRQTNATRWGEQRQAATAPLRIRLTTPRLAALTVIGGSVVTVAQLKGARVDLSAAGTATLAVAAVEADQLGVQLAGDGKITLAGRATDARLVASGTGTIEAAALATNDLTVHLDGPGTVRAQARYTALVASNGLGMVSVAGRPKCRVVASAGAPVTCGTGE</sequence>
<evidence type="ECO:0000259" key="2">
    <source>
        <dbReference type="Pfam" id="PF10988"/>
    </source>
</evidence>
<dbReference type="Pfam" id="PF10988">
    <property type="entry name" value="DUF2807"/>
    <property type="match status" value="1"/>
</dbReference>
<dbReference type="RefSeq" id="WP_336545375.1">
    <property type="nucleotide sequence ID" value="NZ_JBBBDM010000004.1"/>
</dbReference>
<keyword evidence="4" id="KW-1185">Reference proteome</keyword>
<dbReference type="EMBL" id="JBBBDM010000004">
    <property type="protein sequence ID" value="MEI5687725.1"/>
    <property type="molecule type" value="Genomic_DNA"/>
</dbReference>
<evidence type="ECO:0000313" key="4">
    <source>
        <dbReference type="Proteomes" id="UP001367771"/>
    </source>
</evidence>
<protein>
    <submittedName>
        <fullName evidence="3">DUF2807 domain-containing protein</fullName>
    </submittedName>
</protein>
<feature type="chain" id="PRO_5047456734" evidence="1">
    <location>
        <begin position="18"/>
        <end position="230"/>
    </location>
</feature>
<feature type="domain" description="Putative auto-transporter adhesin head GIN" evidence="2">
    <location>
        <begin position="27"/>
        <end position="212"/>
    </location>
</feature>
<name>A0ABU8H3Z7_9SPHN</name>
<dbReference type="Gene3D" id="2.160.20.120">
    <property type="match status" value="1"/>
</dbReference>
<evidence type="ECO:0000313" key="3">
    <source>
        <dbReference type="EMBL" id="MEI5687725.1"/>
    </source>
</evidence>
<proteinExistence type="predicted"/>
<evidence type="ECO:0000256" key="1">
    <source>
        <dbReference type="SAM" id="SignalP"/>
    </source>
</evidence>